<name>A0A921K900_9MICC</name>
<evidence type="ECO:0000313" key="1">
    <source>
        <dbReference type="EMBL" id="HJF15786.1"/>
    </source>
</evidence>
<dbReference type="AlphaFoldDB" id="A0A921K900"/>
<feature type="non-terminal residue" evidence="1">
    <location>
        <position position="1"/>
    </location>
</feature>
<comment type="caution">
    <text evidence="1">The sequence shown here is derived from an EMBL/GenBank/DDBJ whole genome shotgun (WGS) entry which is preliminary data.</text>
</comment>
<proteinExistence type="predicted"/>
<reference evidence="1" key="1">
    <citation type="journal article" date="2021" name="PeerJ">
        <title>Extensive microbial diversity within the chicken gut microbiome revealed by metagenomics and culture.</title>
        <authorList>
            <person name="Gilroy R."/>
            <person name="Ravi A."/>
            <person name="Getino M."/>
            <person name="Pursley I."/>
            <person name="Horton D.L."/>
            <person name="Alikhan N.F."/>
            <person name="Baker D."/>
            <person name="Gharbi K."/>
            <person name="Hall N."/>
            <person name="Watson M."/>
            <person name="Adriaenssens E.M."/>
            <person name="Foster-Nyarko E."/>
            <person name="Jarju S."/>
            <person name="Secka A."/>
            <person name="Antonio M."/>
            <person name="Oren A."/>
            <person name="Chaudhuri R.R."/>
            <person name="La Ragione R."/>
            <person name="Hildebrand F."/>
            <person name="Pallen M.J."/>
        </authorList>
    </citation>
    <scope>NUCLEOTIDE SEQUENCE</scope>
    <source>
        <strain evidence="1">ChiHjej13B12-14962</strain>
    </source>
</reference>
<sequence>KILFSQGDGVAPTHNIERFSHPKARKFWVENSYNQSLPNDDARGLIANDFRHLRRIDRRGNRCTASQLELMLTENMWK</sequence>
<gene>
    <name evidence="1" type="ORF">K8V32_13510</name>
</gene>
<evidence type="ECO:0000313" key="2">
    <source>
        <dbReference type="Proteomes" id="UP000703315"/>
    </source>
</evidence>
<reference evidence="1" key="2">
    <citation type="submission" date="2021-09" db="EMBL/GenBank/DDBJ databases">
        <authorList>
            <person name="Gilroy R."/>
        </authorList>
    </citation>
    <scope>NUCLEOTIDE SEQUENCE</scope>
    <source>
        <strain evidence="1">ChiHjej13B12-14962</strain>
    </source>
</reference>
<accession>A0A921K900</accession>
<organism evidence="1 2">
    <name type="scientific">Enteractinococcus helveticum</name>
    <dbReference type="NCBI Taxonomy" id="1837282"/>
    <lineage>
        <taxon>Bacteria</taxon>
        <taxon>Bacillati</taxon>
        <taxon>Actinomycetota</taxon>
        <taxon>Actinomycetes</taxon>
        <taxon>Micrococcales</taxon>
        <taxon>Micrococcaceae</taxon>
    </lineage>
</organism>
<dbReference type="Proteomes" id="UP000703315">
    <property type="component" value="Unassembled WGS sequence"/>
</dbReference>
<protein>
    <submittedName>
        <fullName evidence="1">Uncharacterized protein</fullName>
    </submittedName>
</protein>
<dbReference type="EMBL" id="DYXC01000154">
    <property type="protein sequence ID" value="HJF15786.1"/>
    <property type="molecule type" value="Genomic_DNA"/>
</dbReference>
<dbReference type="RefSeq" id="WP_303908539.1">
    <property type="nucleotide sequence ID" value="NZ_DYXC01000154.1"/>
</dbReference>